<keyword evidence="3" id="KW-1185">Reference proteome</keyword>
<proteinExistence type="predicted"/>
<accession>A0A136IT47</accession>
<feature type="compositionally biased region" description="Acidic residues" evidence="1">
    <location>
        <begin position="225"/>
        <end position="236"/>
    </location>
</feature>
<name>A0A136IT47_9PEZI</name>
<feature type="compositionally biased region" description="Polar residues" evidence="1">
    <location>
        <begin position="237"/>
        <end position="247"/>
    </location>
</feature>
<reference evidence="3" key="1">
    <citation type="submission" date="2016-02" db="EMBL/GenBank/DDBJ databases">
        <title>Draft genome sequence of Microdochium bolleyi, a fungal endophyte of beachgrass.</title>
        <authorList>
            <consortium name="DOE Joint Genome Institute"/>
            <person name="David A.S."/>
            <person name="May G."/>
            <person name="Haridas S."/>
            <person name="Lim J."/>
            <person name="Wang M."/>
            <person name="Labutti K."/>
            <person name="Lipzen A."/>
            <person name="Barry K."/>
            <person name="Grigoriev I.V."/>
        </authorList>
    </citation>
    <scope>NUCLEOTIDE SEQUENCE [LARGE SCALE GENOMIC DNA]</scope>
    <source>
        <strain evidence="3">J235TASD1</strain>
    </source>
</reference>
<protein>
    <submittedName>
        <fullName evidence="2">Uncharacterized protein</fullName>
    </submittedName>
</protein>
<feature type="region of interest" description="Disordered" evidence="1">
    <location>
        <begin position="1"/>
        <end position="23"/>
    </location>
</feature>
<dbReference type="OrthoDB" id="10461998at2759"/>
<dbReference type="InParanoid" id="A0A136IT47"/>
<evidence type="ECO:0000256" key="1">
    <source>
        <dbReference type="SAM" id="MobiDB-lite"/>
    </source>
</evidence>
<sequence>MALARSKMVSRATQVGGVGQAAQTDVPCPRCFHGTATTLSSPLLHRLLSTIPSTTPQPQAPPPSPSQQQQNLPDAENDIKNLAEFLGFALGDRKRKRESVSNIAKRQDACPWQIWLKWNRRHGTQPHLYQQWHLIWTGGDDWWSREHNHDMDPDPANISANRRQYITQDIKDKITSLLTQGGRSSSQIREVMKKRHPRIALTKSEVDNMRRFLFTMDKEPATGVGEDEDEDMDESIADSTVASVTAE</sequence>
<dbReference type="EMBL" id="KQ964260">
    <property type="protein sequence ID" value="KXJ88045.1"/>
    <property type="molecule type" value="Genomic_DNA"/>
</dbReference>
<dbReference type="AlphaFoldDB" id="A0A136IT47"/>
<feature type="region of interest" description="Disordered" evidence="1">
    <location>
        <begin position="217"/>
        <end position="247"/>
    </location>
</feature>
<organism evidence="2 3">
    <name type="scientific">Microdochium bolleyi</name>
    <dbReference type="NCBI Taxonomy" id="196109"/>
    <lineage>
        <taxon>Eukaryota</taxon>
        <taxon>Fungi</taxon>
        <taxon>Dikarya</taxon>
        <taxon>Ascomycota</taxon>
        <taxon>Pezizomycotina</taxon>
        <taxon>Sordariomycetes</taxon>
        <taxon>Xylariomycetidae</taxon>
        <taxon>Xylariales</taxon>
        <taxon>Microdochiaceae</taxon>
        <taxon>Microdochium</taxon>
    </lineage>
</organism>
<evidence type="ECO:0000313" key="3">
    <source>
        <dbReference type="Proteomes" id="UP000070501"/>
    </source>
</evidence>
<evidence type="ECO:0000313" key="2">
    <source>
        <dbReference type="EMBL" id="KXJ88045.1"/>
    </source>
</evidence>
<gene>
    <name evidence="2" type="ORF">Micbo1qcDRAFT_207793</name>
</gene>
<dbReference type="Proteomes" id="UP000070501">
    <property type="component" value="Unassembled WGS sequence"/>
</dbReference>
<feature type="region of interest" description="Disordered" evidence="1">
    <location>
        <begin position="51"/>
        <end position="73"/>
    </location>
</feature>